<keyword evidence="8 10" id="KW-1133">Transmembrane helix</keyword>
<name>A0ABR3JFW9_9AGAR</name>
<keyword evidence="7" id="KW-0067">ATP-binding</keyword>
<dbReference type="CDD" id="cd03263">
    <property type="entry name" value="ABC_subfamily_A"/>
    <property type="match status" value="2"/>
</dbReference>
<feature type="chain" id="PRO_5047325628" description="ABC transporter domain-containing protein" evidence="11">
    <location>
        <begin position="22"/>
        <end position="1544"/>
    </location>
</feature>
<keyword evidence="11" id="KW-0732">Signal</keyword>
<evidence type="ECO:0000259" key="12">
    <source>
        <dbReference type="PROSITE" id="PS50893"/>
    </source>
</evidence>
<protein>
    <recommendedName>
        <fullName evidence="12">ABC transporter domain-containing protein</fullName>
    </recommendedName>
</protein>
<feature type="transmembrane region" description="Helical" evidence="10">
    <location>
        <begin position="798"/>
        <end position="819"/>
    </location>
</feature>
<organism evidence="13 14">
    <name type="scientific">Hohenbuehelia grisea</name>
    <dbReference type="NCBI Taxonomy" id="104357"/>
    <lineage>
        <taxon>Eukaryota</taxon>
        <taxon>Fungi</taxon>
        <taxon>Dikarya</taxon>
        <taxon>Basidiomycota</taxon>
        <taxon>Agaricomycotina</taxon>
        <taxon>Agaricomycetes</taxon>
        <taxon>Agaricomycetidae</taxon>
        <taxon>Agaricales</taxon>
        <taxon>Pleurotineae</taxon>
        <taxon>Pleurotaceae</taxon>
        <taxon>Hohenbuehelia</taxon>
    </lineage>
</organism>
<dbReference type="InterPro" id="IPR003439">
    <property type="entry name" value="ABC_transporter-like_ATP-bd"/>
</dbReference>
<keyword evidence="5" id="KW-0677">Repeat</keyword>
<feature type="transmembrane region" description="Helical" evidence="10">
    <location>
        <begin position="203"/>
        <end position="225"/>
    </location>
</feature>
<dbReference type="Pfam" id="PF00005">
    <property type="entry name" value="ABC_tran"/>
    <property type="match status" value="2"/>
</dbReference>
<dbReference type="PROSITE" id="PS50893">
    <property type="entry name" value="ABC_TRANSPORTER_2"/>
    <property type="match status" value="2"/>
</dbReference>
<reference evidence="14" key="1">
    <citation type="submission" date="2024-06" db="EMBL/GenBank/DDBJ databases">
        <title>Multi-omics analyses provide insights into the biosynthesis of the anticancer antibiotic pleurotin in Hohenbuehelia grisea.</title>
        <authorList>
            <person name="Weaver J.A."/>
            <person name="Alberti F."/>
        </authorList>
    </citation>
    <scope>NUCLEOTIDE SEQUENCE [LARGE SCALE GENOMIC DNA]</scope>
    <source>
        <strain evidence="14">T-177</strain>
    </source>
</reference>
<feature type="transmembrane region" description="Helical" evidence="10">
    <location>
        <begin position="1109"/>
        <end position="1130"/>
    </location>
</feature>
<evidence type="ECO:0000256" key="2">
    <source>
        <dbReference type="ARBA" id="ARBA00008869"/>
    </source>
</evidence>
<keyword evidence="9 10" id="KW-0472">Membrane</keyword>
<dbReference type="InterPro" id="IPR013525">
    <property type="entry name" value="ABC2_TM"/>
</dbReference>
<evidence type="ECO:0000256" key="8">
    <source>
        <dbReference type="ARBA" id="ARBA00022989"/>
    </source>
</evidence>
<dbReference type="Proteomes" id="UP001556367">
    <property type="component" value="Unassembled WGS sequence"/>
</dbReference>
<feature type="transmembrane region" description="Helical" evidence="10">
    <location>
        <begin position="969"/>
        <end position="989"/>
    </location>
</feature>
<dbReference type="InterPro" id="IPR003593">
    <property type="entry name" value="AAA+_ATPase"/>
</dbReference>
<feature type="signal peptide" evidence="11">
    <location>
        <begin position="1"/>
        <end position="21"/>
    </location>
</feature>
<feature type="transmembrane region" description="Helical" evidence="10">
    <location>
        <begin position="1162"/>
        <end position="1186"/>
    </location>
</feature>
<dbReference type="PANTHER" id="PTHR19229:SF36">
    <property type="entry name" value="ATP-BINDING CASSETTE SUB-FAMILY A MEMBER 2"/>
    <property type="match status" value="1"/>
</dbReference>
<dbReference type="PROSITE" id="PS00211">
    <property type="entry name" value="ABC_TRANSPORTER_1"/>
    <property type="match status" value="1"/>
</dbReference>
<comment type="similarity">
    <text evidence="2">Belongs to the ABC transporter superfamily. ABCA family.</text>
</comment>
<evidence type="ECO:0000256" key="11">
    <source>
        <dbReference type="SAM" id="SignalP"/>
    </source>
</evidence>
<evidence type="ECO:0000256" key="9">
    <source>
        <dbReference type="ARBA" id="ARBA00023136"/>
    </source>
</evidence>
<feature type="transmembrane region" description="Helical" evidence="10">
    <location>
        <begin position="1046"/>
        <end position="1069"/>
    </location>
</feature>
<evidence type="ECO:0000256" key="6">
    <source>
        <dbReference type="ARBA" id="ARBA00022741"/>
    </source>
</evidence>
<evidence type="ECO:0000313" key="13">
    <source>
        <dbReference type="EMBL" id="KAL0954635.1"/>
    </source>
</evidence>
<feature type="transmembrane region" description="Helical" evidence="10">
    <location>
        <begin position="377"/>
        <end position="399"/>
    </location>
</feature>
<evidence type="ECO:0000256" key="3">
    <source>
        <dbReference type="ARBA" id="ARBA00022448"/>
    </source>
</evidence>
<evidence type="ECO:0000256" key="10">
    <source>
        <dbReference type="SAM" id="Phobius"/>
    </source>
</evidence>
<gene>
    <name evidence="13" type="ORF">HGRIS_003590</name>
</gene>
<dbReference type="Pfam" id="PF12698">
    <property type="entry name" value="ABC2_membrane_3"/>
    <property type="match status" value="2"/>
</dbReference>
<feature type="transmembrane region" description="Helical" evidence="10">
    <location>
        <begin position="246"/>
        <end position="270"/>
    </location>
</feature>
<dbReference type="PANTHER" id="PTHR19229">
    <property type="entry name" value="ATP-BINDING CASSETTE TRANSPORTER SUBFAMILY A ABCA"/>
    <property type="match status" value="1"/>
</dbReference>
<dbReference type="Gene3D" id="3.40.50.300">
    <property type="entry name" value="P-loop containing nucleotide triphosphate hydrolases"/>
    <property type="match status" value="2"/>
</dbReference>
<dbReference type="InterPro" id="IPR017871">
    <property type="entry name" value="ABC_transporter-like_CS"/>
</dbReference>
<comment type="subcellular location">
    <subcellularLocation>
        <location evidence="1">Membrane</location>
        <topology evidence="1">Multi-pass membrane protein</topology>
    </subcellularLocation>
</comment>
<dbReference type="InterPro" id="IPR026082">
    <property type="entry name" value="ABCA"/>
</dbReference>
<keyword evidence="14" id="KW-1185">Reference proteome</keyword>
<proteinExistence type="inferred from homology"/>
<comment type="caution">
    <text evidence="13">The sequence shown here is derived from an EMBL/GenBank/DDBJ whole genome shotgun (WGS) entry which is preliminary data.</text>
</comment>
<feature type="domain" description="ABC transporter" evidence="12">
    <location>
        <begin position="427"/>
        <end position="660"/>
    </location>
</feature>
<evidence type="ECO:0000256" key="4">
    <source>
        <dbReference type="ARBA" id="ARBA00022692"/>
    </source>
</evidence>
<feature type="domain" description="ABC transporter" evidence="12">
    <location>
        <begin position="1222"/>
        <end position="1450"/>
    </location>
</feature>
<evidence type="ECO:0000313" key="14">
    <source>
        <dbReference type="Proteomes" id="UP001556367"/>
    </source>
</evidence>
<dbReference type="EMBL" id="JASNQZ010000007">
    <property type="protein sequence ID" value="KAL0954635.1"/>
    <property type="molecule type" value="Genomic_DNA"/>
</dbReference>
<dbReference type="InterPro" id="IPR027417">
    <property type="entry name" value="P-loop_NTPase"/>
</dbReference>
<evidence type="ECO:0000256" key="7">
    <source>
        <dbReference type="ARBA" id="ARBA00022840"/>
    </source>
</evidence>
<sequence length="1544" mass="167521">MLNILRCLALPIGYGLFLAAAQRFLIQPNNKGLGTAIPVLTLHDQYDASLKFIWADATSGTSSPSASQIVERISAGFNKAQFQRMKQVLNPADIETECQPNFKQISDCWAAVIFNDAPSNNNDTSIAYTIRADGGLTFIDVTRHTSDVEQRILPLQWAIDQAIIELTTGVQVPTPLEWPFSRETNEEQNTKIRVSYVRGIRNLIVIALFVCFTGIVYQLTGAVASERASLVTAHMKAMGLIDTARVISWHVSMSIAYLPAWIAVAVIWHFRIFALTSIWLVLAIHLLLGLSLASWSLFIAAPFGNSPQLAAIVSTILSILLAIIALAFQQATSGAAFIYSLIFPPGFYIFAIRAVCGFENHLEPASFFKADPDTQLCLFYLVLAAIVNIFLWPWLGVLLERRLYEPPRRSEVKLRTKRVDNNPEPAISIRNLNKTFSTSVLSKGSVTAVEDLTLDIPKFGIFVLLGSNGAGKSTSLSILGGLSGYTRGSITFEGGLSRPPRGTIGIVPQKNVLFDELTCLQTLRLWRAIKRPDSSLPDEDIEQLLIDCDLGNKVHAVSGTLSGGQKRKLQLAIGLVGNSSIVLVDECTSGVDPLSRRALWKTLSSYRNERTIVFTTHFLDEADLLADRIAILAAPGKLVAEGTPVSLKRDLGEGYSIQVSFASPVLPEKDGHAAADLLMDIQGVAPAAYLMMTSASQASYRLATRDPKTVVNVLQLVDSKKAQYDIGSYDVLGTTIEDIFLELMAKQNLRFDQFASDSITLKSVQTKPLSLDNGRAISPLRQALIIFNKRVLIARRSWLAPLLCVLVAVAGSAVPLTFLKGRQQTCSRALQNSDIIPLFIPPSLASSGAEFRVQASPPGLISTLGNLTSAIAVNDLPDNATFVDAVQQNHRNLALGGISVDIISSSSLIAWEATPPGTNGPIMLNLASNILFNRALNVSDGDDSSPRSIRTSYQPLKAANSGTLLALKWVAFFGAAMSVFPAFFSLYVCRERRAAVQAMQFSNGLSNPLGLWIGHLMFDSIFSVVIATVIIIIFATASDQFQGLGFLWFIMTLYGIAATLFAYCVSLLMASPLAAFAAVAGYQIVAFLVYLAGYLLPLTYAKTSAAARIITIIHFTVSSVSPIASIFRAALISINLFSLLCDGKTAVTQSSMGTITKFGGPILYLIVYIIALLAILVWVDSGSILCRTKRRDIRPNGSVQSESTKADVVAEERSASGSSDLLRVQHVSKTFGSNHVVDDVSFGASRDTIFALLGPNGAGKTTTFNIIRGDVRPDTGDVLIDDASIIASPRAARLSLGVCPQFTALDVQLTVREHLEIYARLKGLRPDEVTSNVDALLAATGLDQYADRLASKTSGGNQRKVALAIALMGNPSVILIDEFSSGVDAKMKRDMWDTLRNIAQGKAVIITTHSMEEASALANKVGIVAKKMLAVGTTQSLSDRYATYEVQFSCRSRDLQRAQILMSRIPGAKLAEDVSTRFEVPIDEAGGMSLAELFSVLAEHGDFADYTVEKATLESVFLKVIRENRVREEDSGEAARNWTLRRRS</sequence>
<feature type="transmembrane region" description="Helical" evidence="10">
    <location>
        <begin position="1075"/>
        <end position="1097"/>
    </location>
</feature>
<accession>A0ABR3JFW9</accession>
<keyword evidence="3" id="KW-0813">Transport</keyword>
<feature type="transmembrane region" description="Helical" evidence="10">
    <location>
        <begin position="276"/>
        <end position="297"/>
    </location>
</feature>
<dbReference type="SUPFAM" id="SSF52540">
    <property type="entry name" value="P-loop containing nucleoside triphosphate hydrolases"/>
    <property type="match status" value="2"/>
</dbReference>
<evidence type="ECO:0000256" key="5">
    <source>
        <dbReference type="ARBA" id="ARBA00022737"/>
    </source>
</evidence>
<feature type="transmembrane region" description="Helical" evidence="10">
    <location>
        <begin position="334"/>
        <end position="356"/>
    </location>
</feature>
<keyword evidence="4 10" id="KW-0812">Transmembrane</keyword>
<keyword evidence="6" id="KW-0547">Nucleotide-binding</keyword>
<dbReference type="SMART" id="SM00382">
    <property type="entry name" value="AAA"/>
    <property type="match status" value="2"/>
</dbReference>
<feature type="transmembrane region" description="Helical" evidence="10">
    <location>
        <begin position="1009"/>
        <end position="1034"/>
    </location>
</feature>
<feature type="transmembrane region" description="Helical" evidence="10">
    <location>
        <begin position="309"/>
        <end position="328"/>
    </location>
</feature>
<evidence type="ECO:0000256" key="1">
    <source>
        <dbReference type="ARBA" id="ARBA00004141"/>
    </source>
</evidence>